<comment type="caution">
    <text evidence="1">The sequence shown here is derived from an EMBL/GenBank/DDBJ whole genome shotgun (WGS) entry which is preliminary data.</text>
</comment>
<dbReference type="OrthoDB" id="2448576at2759"/>
<dbReference type="EMBL" id="JAAAIN010002150">
    <property type="protein sequence ID" value="KAG0296340.1"/>
    <property type="molecule type" value="Genomic_DNA"/>
</dbReference>
<proteinExistence type="predicted"/>
<keyword evidence="2" id="KW-1185">Reference proteome</keyword>
<sequence length="269" mass="29314">MAPDCVVCGQVESKTSDFHVGHLLQGLACSVSGSDSLNAPRGIGITSDDPAVEAIVPQKSSEDLEKDVVALPPTYTVTAPLINDLTFSAKNQRRRGKKLTADTPLATATRAAHMEMSKTSINTAAMFEEIESAQEIRRKAWNVCREFEGATWCQRDLRNQDIRTKRAYAMLAAEQRSRTKEFAIQESRSTSVEEVKNEVKDNTSSATLGVSHDSILPSFHGSLEGCIDTSVKNQDVVMVDAATGSSKGKGKSIKRDQTPILIERGHTFE</sequence>
<evidence type="ECO:0000313" key="2">
    <source>
        <dbReference type="Proteomes" id="UP000823405"/>
    </source>
</evidence>
<accession>A0A9P6QVN1</accession>
<protein>
    <submittedName>
        <fullName evidence="1">Uncharacterized protein</fullName>
    </submittedName>
</protein>
<name>A0A9P6QVN1_9FUNG</name>
<dbReference type="AlphaFoldDB" id="A0A9P6QVN1"/>
<reference evidence="1" key="1">
    <citation type="journal article" date="2020" name="Fungal Divers.">
        <title>Resolving the Mortierellaceae phylogeny through synthesis of multi-gene phylogenetics and phylogenomics.</title>
        <authorList>
            <person name="Vandepol N."/>
            <person name="Liber J."/>
            <person name="Desiro A."/>
            <person name="Na H."/>
            <person name="Kennedy M."/>
            <person name="Barry K."/>
            <person name="Grigoriev I.V."/>
            <person name="Miller A.N."/>
            <person name="O'Donnell K."/>
            <person name="Stajich J.E."/>
            <person name="Bonito G."/>
        </authorList>
    </citation>
    <scope>NUCLEOTIDE SEQUENCE</scope>
    <source>
        <strain evidence="1">NVP60</strain>
    </source>
</reference>
<dbReference type="Proteomes" id="UP000823405">
    <property type="component" value="Unassembled WGS sequence"/>
</dbReference>
<evidence type="ECO:0000313" key="1">
    <source>
        <dbReference type="EMBL" id="KAG0296340.1"/>
    </source>
</evidence>
<gene>
    <name evidence="1" type="ORF">BGZ97_004563</name>
</gene>
<organism evidence="1 2">
    <name type="scientific">Linnemannia gamsii</name>
    <dbReference type="NCBI Taxonomy" id="64522"/>
    <lineage>
        <taxon>Eukaryota</taxon>
        <taxon>Fungi</taxon>
        <taxon>Fungi incertae sedis</taxon>
        <taxon>Mucoromycota</taxon>
        <taxon>Mortierellomycotina</taxon>
        <taxon>Mortierellomycetes</taxon>
        <taxon>Mortierellales</taxon>
        <taxon>Mortierellaceae</taxon>
        <taxon>Linnemannia</taxon>
    </lineage>
</organism>